<keyword evidence="4" id="KW-0564">Palmitate</keyword>
<sequence>MRIALSLLASASIALSAGGCADYSYLKDQIGETVAAPNTGLLPPTVNPINSTNSKLRELPPPKAPVAVAVYGYGDQTGQFKPVAEGANVQSLSRAVTQGATSILMKALQDAGNGRWFTVVERERLDNLLKERRIIADMRQRYLGEQVVDPAALPPLLFAGVLIDGGIIGYDSNTKTGGAGAKYFGIGGDVKYSEDTVTVYLRATSVKTGQVLLSVVANKTILSYGVQGSAFRFVTYNRLFEAEGGLTMNEPGSLAVEQAIEKAVLTFIVEGSARGLWSFQDKTFQSRIIQDYELNYLQTAQANAGVPQSASSGNGGAAKTAVAANGAPKAGIKPASAPKPATAQVRSAAATASQAKPVQWAALQAPATQGAGQPLLPPAPFVIRPRTLEDEAPIAPR</sequence>
<keyword evidence="2 6" id="KW-0732">Signal</keyword>
<evidence type="ECO:0000256" key="6">
    <source>
        <dbReference type="SAM" id="SignalP"/>
    </source>
</evidence>
<dbReference type="eggNOG" id="COG1462">
    <property type="taxonomic scope" value="Bacteria"/>
</dbReference>
<keyword evidence="1" id="KW-1003">Cell membrane</keyword>
<evidence type="ECO:0000256" key="3">
    <source>
        <dbReference type="ARBA" id="ARBA00023136"/>
    </source>
</evidence>
<dbReference type="RefSeq" id="WP_013419676.1">
    <property type="nucleotide sequence ID" value="NC_014664.1"/>
</dbReference>
<dbReference type="InterPro" id="IPR005534">
    <property type="entry name" value="Curli_assmbl/transp-comp_CsgG"/>
</dbReference>
<keyword evidence="3" id="KW-0472">Membrane</keyword>
<keyword evidence="8" id="KW-1185">Reference proteome</keyword>
<evidence type="ECO:0000256" key="4">
    <source>
        <dbReference type="ARBA" id="ARBA00023139"/>
    </source>
</evidence>
<evidence type="ECO:0000256" key="1">
    <source>
        <dbReference type="ARBA" id="ARBA00022475"/>
    </source>
</evidence>
<gene>
    <name evidence="7" type="ordered locus">Rvan_2066</name>
</gene>
<dbReference type="PANTHER" id="PTHR41164">
    <property type="entry name" value="CURLI PRODUCTION ASSEMBLY/TRANSPORT COMPONENT CSGG"/>
    <property type="match status" value="1"/>
</dbReference>
<evidence type="ECO:0000313" key="8">
    <source>
        <dbReference type="Proteomes" id="UP000001399"/>
    </source>
</evidence>
<dbReference type="STRING" id="648757.Rvan_2066"/>
<dbReference type="Gene3D" id="3.40.50.10610">
    <property type="entry name" value="ABC-type transport auxiliary lipoprotein component"/>
    <property type="match status" value="2"/>
</dbReference>
<dbReference type="GO" id="GO:0030288">
    <property type="term" value="C:outer membrane-bounded periplasmic space"/>
    <property type="evidence" value="ECO:0007669"/>
    <property type="project" value="InterPro"/>
</dbReference>
<evidence type="ECO:0000256" key="5">
    <source>
        <dbReference type="ARBA" id="ARBA00023288"/>
    </source>
</evidence>
<dbReference type="EMBL" id="CP002292">
    <property type="protein sequence ID" value="ADP71293.1"/>
    <property type="molecule type" value="Genomic_DNA"/>
</dbReference>
<dbReference type="PANTHER" id="PTHR41164:SF1">
    <property type="entry name" value="CURLI PRODUCTION ASSEMBLY_TRANSPORT COMPONENT CSGG"/>
    <property type="match status" value="1"/>
</dbReference>
<dbReference type="OrthoDB" id="1110708at2"/>
<name>E3I1Z2_RHOVT</name>
<evidence type="ECO:0000313" key="7">
    <source>
        <dbReference type="EMBL" id="ADP71293.1"/>
    </source>
</evidence>
<feature type="chain" id="PRO_5003171905" evidence="6">
    <location>
        <begin position="22"/>
        <end position="397"/>
    </location>
</feature>
<evidence type="ECO:0000256" key="2">
    <source>
        <dbReference type="ARBA" id="ARBA00022729"/>
    </source>
</evidence>
<organism evidence="7 8">
    <name type="scientific">Rhodomicrobium vannielii (strain ATCC 17100 / DSM 162 / LMG 4299 / NCIMB 10020 / ATH 3.1.1)</name>
    <dbReference type="NCBI Taxonomy" id="648757"/>
    <lineage>
        <taxon>Bacteria</taxon>
        <taxon>Pseudomonadati</taxon>
        <taxon>Pseudomonadota</taxon>
        <taxon>Alphaproteobacteria</taxon>
        <taxon>Hyphomicrobiales</taxon>
        <taxon>Hyphomicrobiaceae</taxon>
        <taxon>Rhodomicrobium</taxon>
    </lineage>
</organism>
<protein>
    <submittedName>
        <fullName evidence="7">Curli production assembly/transport component CsgG</fullName>
    </submittedName>
</protein>
<dbReference type="AlphaFoldDB" id="E3I1Z2"/>
<accession>E3I1Z2</accession>
<dbReference type="PROSITE" id="PS51257">
    <property type="entry name" value="PROKAR_LIPOPROTEIN"/>
    <property type="match status" value="1"/>
</dbReference>
<dbReference type="HOGENOM" id="CLU_694223_0_0_5"/>
<dbReference type="Pfam" id="PF03783">
    <property type="entry name" value="CsgG"/>
    <property type="match status" value="1"/>
</dbReference>
<feature type="signal peptide" evidence="6">
    <location>
        <begin position="1"/>
        <end position="21"/>
    </location>
</feature>
<proteinExistence type="predicted"/>
<dbReference type="KEGG" id="rva:Rvan_2066"/>
<dbReference type="Proteomes" id="UP000001399">
    <property type="component" value="Chromosome"/>
</dbReference>
<keyword evidence="5" id="KW-0449">Lipoprotein</keyword>
<reference evidence="8" key="1">
    <citation type="journal article" date="2011" name="J. Bacteriol.">
        <title>Genome sequences of eight morphologically diverse alphaproteobacteria.</title>
        <authorList>
            <consortium name="US DOE Joint Genome Institute"/>
            <person name="Brown P.J."/>
            <person name="Kysela D.T."/>
            <person name="Buechlein A."/>
            <person name="Hemmerich C."/>
            <person name="Brun Y.V."/>
        </authorList>
    </citation>
    <scope>NUCLEOTIDE SEQUENCE [LARGE SCALE GENOMIC DNA]</scope>
    <source>
        <strain evidence="8">ATCC 17100 / ATH 3.1.1 / DSM 162 / LMG 4299</strain>
    </source>
</reference>